<dbReference type="InterPro" id="IPR036388">
    <property type="entry name" value="WH-like_DNA-bd_sf"/>
</dbReference>
<dbReference type="InterPro" id="IPR036390">
    <property type="entry name" value="WH_DNA-bd_sf"/>
</dbReference>
<dbReference type="Proteomes" id="UP001056855">
    <property type="component" value="Plasmid unnamed1"/>
</dbReference>
<accession>A0A9E7NFF1</accession>
<evidence type="ECO:0000256" key="2">
    <source>
        <dbReference type="ARBA" id="ARBA00023125"/>
    </source>
</evidence>
<dbReference type="GO" id="GO:0003677">
    <property type="term" value="F:DNA binding"/>
    <property type="evidence" value="ECO:0007669"/>
    <property type="project" value="UniProtKB-KW"/>
</dbReference>
<dbReference type="Gene3D" id="1.10.10.10">
    <property type="entry name" value="Winged helix-like DNA-binding domain superfamily/Winged helix DNA-binding domain"/>
    <property type="match status" value="1"/>
</dbReference>
<keyword evidence="6" id="KW-1185">Reference proteome</keyword>
<sequence length="139" mass="15620">MVEPPNAKEFLETILSNEQARPPGSEQAAIDNQTMSALLNLLGKKHTIVILHQFATGAGPLRFSELEEVVDIAPNTLSNRLEELTEVGLLTRKAYNEIPPRVEYNATEKAQDLAPVFWYLGVWTERHDLEPVSAADRRR</sequence>
<evidence type="ECO:0000313" key="5">
    <source>
        <dbReference type="EMBL" id="UTF55777.1"/>
    </source>
</evidence>
<evidence type="ECO:0000313" key="6">
    <source>
        <dbReference type="Proteomes" id="UP001056855"/>
    </source>
</evidence>
<feature type="domain" description="HTH hxlR-type" evidence="4">
    <location>
        <begin position="33"/>
        <end position="132"/>
    </location>
</feature>
<protein>
    <submittedName>
        <fullName evidence="5">Helix-turn-helix transcriptional regulator</fullName>
    </submittedName>
</protein>
<dbReference type="Pfam" id="PF01638">
    <property type="entry name" value="HxlR"/>
    <property type="match status" value="1"/>
</dbReference>
<gene>
    <name evidence="5" type="ORF">NGM29_19020</name>
</gene>
<keyword evidence="1" id="KW-0805">Transcription regulation</keyword>
<dbReference type="GeneID" id="73292184"/>
<dbReference type="PANTHER" id="PTHR33204">
    <property type="entry name" value="TRANSCRIPTIONAL REGULATOR, MARR FAMILY"/>
    <property type="match status" value="1"/>
</dbReference>
<dbReference type="InterPro" id="IPR002577">
    <property type="entry name" value="HTH_HxlR"/>
</dbReference>
<dbReference type="AlphaFoldDB" id="A0A9E7NFF1"/>
<reference evidence="5" key="1">
    <citation type="submission" date="2022-06" db="EMBL/GenBank/DDBJ databases">
        <title>Diverse halophilic archaea isolated from saline environments.</title>
        <authorList>
            <person name="Cui H.-L."/>
        </authorList>
    </citation>
    <scope>NUCLEOTIDE SEQUENCE</scope>
    <source>
        <strain evidence="5">WLHS1</strain>
        <plasmid evidence="5">unnamed1</plasmid>
    </source>
</reference>
<dbReference type="RefSeq" id="WP_254161152.1">
    <property type="nucleotide sequence ID" value="NZ_CP100356.1"/>
</dbReference>
<dbReference type="PROSITE" id="PS51118">
    <property type="entry name" value="HTH_HXLR"/>
    <property type="match status" value="1"/>
</dbReference>
<keyword evidence="2" id="KW-0238">DNA-binding</keyword>
<proteinExistence type="predicted"/>
<organism evidence="5 6">
    <name type="scientific">Natronosalvus rutilus</name>
    <dbReference type="NCBI Taxonomy" id="2953753"/>
    <lineage>
        <taxon>Archaea</taxon>
        <taxon>Methanobacteriati</taxon>
        <taxon>Methanobacteriota</taxon>
        <taxon>Stenosarchaea group</taxon>
        <taxon>Halobacteria</taxon>
        <taxon>Halobacteriales</taxon>
        <taxon>Natrialbaceae</taxon>
        <taxon>Natronosalvus</taxon>
    </lineage>
</organism>
<dbReference type="PANTHER" id="PTHR33204:SF18">
    <property type="entry name" value="TRANSCRIPTIONAL REGULATORY PROTEIN"/>
    <property type="match status" value="1"/>
</dbReference>
<keyword evidence="3" id="KW-0804">Transcription</keyword>
<evidence type="ECO:0000259" key="4">
    <source>
        <dbReference type="PROSITE" id="PS51118"/>
    </source>
</evidence>
<name>A0A9E7NFF1_9EURY</name>
<geneLocation type="plasmid" evidence="5 6">
    <name>unnamed1</name>
</geneLocation>
<evidence type="ECO:0000256" key="1">
    <source>
        <dbReference type="ARBA" id="ARBA00023015"/>
    </source>
</evidence>
<evidence type="ECO:0000256" key="3">
    <source>
        <dbReference type="ARBA" id="ARBA00023163"/>
    </source>
</evidence>
<dbReference type="EMBL" id="CP100356">
    <property type="protein sequence ID" value="UTF55777.1"/>
    <property type="molecule type" value="Genomic_DNA"/>
</dbReference>
<dbReference type="KEGG" id="sawl:NGM29_19020"/>
<dbReference type="SUPFAM" id="SSF46785">
    <property type="entry name" value="Winged helix' DNA-binding domain"/>
    <property type="match status" value="1"/>
</dbReference>
<keyword evidence="5" id="KW-0614">Plasmid</keyword>